<evidence type="ECO:0000256" key="10">
    <source>
        <dbReference type="HAMAP-Rule" id="MF_00315"/>
    </source>
</evidence>
<keyword evidence="9 10" id="KW-0414">Isoprene biosynthesis</keyword>
<evidence type="ECO:0000256" key="4">
    <source>
        <dbReference type="ARBA" id="ARBA00022679"/>
    </source>
</evidence>
<gene>
    <name evidence="10" type="primary">dxs</name>
    <name evidence="12" type="ORF">JM64_07855</name>
</gene>
<dbReference type="GO" id="GO:0008661">
    <property type="term" value="F:1-deoxy-D-xylulose-5-phosphate synthase activity"/>
    <property type="evidence" value="ECO:0007669"/>
    <property type="project" value="UniProtKB-UniRule"/>
</dbReference>
<sequence length="629" mass="70312">MRDFNTLFGEDRALIEKIRKMNYEELHSFAQEIRKYIIDVTSVNGGHLASNLGTVELTLALYRVFAPYEDYVIWDTGHQTYTHKLLTGRWDAFKTLRTFGGLSGFTNVFEAKVDRFGAGHVGTSIAAALGIEKALKLQNRKANVVVVIGDGALTSGQALEALNQVKAQDSKIKIILNSNGMSISKNVGGLSQLLETLRTSKIYITVKEKLKKGLNEAVEFELKKIREALKVALIGEDFFESIGLKHFGPVDGHDLRSLEEALKQVKDYPYPTVLTVFTIKGKGYYFSEQNPTKFHGVDKFDPDSGFFEKPEGTYSYSEVFGTTLTKIASQDDRIVALTAAMPDGTGLSKFAKQFPQRFVDLGITEQSVVTYAGGLATMGFKPVVAIYSTFLQRAYDQIIHDIALQNLDVLFAIDRAGLVGTDGPTHHGVFDIAYLRPIPNMKILTPLDGQDLAVMLWTVLKERDKYRGPIAIRYPRDVEFGNLEEICGKIETVEPFKWQLLVEGKEAALLAVGVLAKKYLDIAKANRWTLIGVRSVKPIDEEMLEKVFETHKYVFTIEEGAVLGGFGESVAAKYLRDYADKYDCKVEVVGIRDEFIPHGTRDELIKYVGLDSNNIEQMIKKYVMKGVRL</sequence>
<dbReference type="InterPro" id="IPR033248">
    <property type="entry name" value="Transketolase_C"/>
</dbReference>
<dbReference type="Gene3D" id="3.40.50.920">
    <property type="match status" value="1"/>
</dbReference>
<evidence type="ECO:0000256" key="1">
    <source>
        <dbReference type="ARBA" id="ARBA00004980"/>
    </source>
</evidence>
<keyword evidence="7 10" id="KW-0784">Thiamine biosynthesis</keyword>
<feature type="binding site" evidence="10">
    <location>
        <position position="179"/>
    </location>
    <ligand>
        <name>Mg(2+)</name>
        <dbReference type="ChEBI" id="CHEBI:18420"/>
    </ligand>
</feature>
<dbReference type="Proteomes" id="UP000077096">
    <property type="component" value="Chromosome"/>
</dbReference>
<dbReference type="NCBIfam" id="TIGR00204">
    <property type="entry name" value="dxs"/>
    <property type="match status" value="1"/>
</dbReference>
<comment type="caution">
    <text evidence="10">Lacks conserved residue(s) required for the propagation of feature annotation.</text>
</comment>
<dbReference type="PROSITE" id="PS00802">
    <property type="entry name" value="TRANSKETOLASE_2"/>
    <property type="match status" value="1"/>
</dbReference>
<dbReference type="CDD" id="cd07033">
    <property type="entry name" value="TPP_PYR_DXS_TK_like"/>
    <property type="match status" value="1"/>
</dbReference>
<dbReference type="GO" id="GO:0000287">
    <property type="term" value="F:magnesium ion binding"/>
    <property type="evidence" value="ECO:0007669"/>
    <property type="project" value="UniProtKB-UniRule"/>
</dbReference>
<dbReference type="OrthoDB" id="9803371at2"/>
<dbReference type="AlphaFoldDB" id="A0A172T5M4"/>
<dbReference type="Pfam" id="PF13292">
    <property type="entry name" value="DXP_synthase_N"/>
    <property type="match status" value="1"/>
</dbReference>
<dbReference type="GO" id="GO:0005829">
    <property type="term" value="C:cytosol"/>
    <property type="evidence" value="ECO:0007669"/>
    <property type="project" value="TreeGrafter"/>
</dbReference>
<proteinExistence type="inferred from homology"/>
<feature type="binding site" evidence="10">
    <location>
        <begin position="151"/>
        <end position="152"/>
    </location>
    <ligand>
        <name>thiamine diphosphate</name>
        <dbReference type="ChEBI" id="CHEBI:58937"/>
    </ligand>
</feature>
<evidence type="ECO:0000313" key="13">
    <source>
        <dbReference type="Proteomes" id="UP000077096"/>
    </source>
</evidence>
<dbReference type="PANTHER" id="PTHR43322">
    <property type="entry name" value="1-D-DEOXYXYLULOSE 5-PHOSPHATE SYNTHASE-RELATED"/>
    <property type="match status" value="1"/>
</dbReference>
<evidence type="ECO:0000256" key="5">
    <source>
        <dbReference type="ARBA" id="ARBA00022723"/>
    </source>
</evidence>
<dbReference type="SUPFAM" id="SSF52518">
    <property type="entry name" value="Thiamin diphosphate-binding fold (THDP-binding)"/>
    <property type="match status" value="2"/>
</dbReference>
<dbReference type="PROSITE" id="PS00801">
    <property type="entry name" value="TRANSKETOLASE_1"/>
    <property type="match status" value="1"/>
</dbReference>
<feature type="binding site" evidence="10">
    <location>
        <position position="284"/>
    </location>
    <ligand>
        <name>thiamine diphosphate</name>
        <dbReference type="ChEBI" id="CHEBI:58937"/>
    </ligand>
</feature>
<dbReference type="EC" id="2.2.1.7" evidence="10"/>
<dbReference type="HAMAP" id="MF_00315">
    <property type="entry name" value="DXP_synth"/>
    <property type="match status" value="1"/>
</dbReference>
<comment type="function">
    <text evidence="10">Catalyzes the acyloin condensation reaction between C atoms 2 and 3 of pyruvate and glyceraldehyde 3-phosphate to yield 1-deoxy-D-xylulose-5-phosphate (DXP).</text>
</comment>
<dbReference type="SUPFAM" id="SSF52922">
    <property type="entry name" value="TK C-terminal domain-like"/>
    <property type="match status" value="1"/>
</dbReference>
<dbReference type="InterPro" id="IPR020826">
    <property type="entry name" value="Transketolase_BS"/>
</dbReference>
<dbReference type="InterPro" id="IPR005477">
    <property type="entry name" value="Dxylulose-5-P_synthase"/>
</dbReference>
<evidence type="ECO:0000256" key="2">
    <source>
        <dbReference type="ARBA" id="ARBA00011081"/>
    </source>
</evidence>
<dbReference type="InterPro" id="IPR009014">
    <property type="entry name" value="Transketo_C/PFOR_II"/>
</dbReference>
<dbReference type="PATRIC" id="fig|93466.3.peg.1657"/>
<keyword evidence="8 10" id="KW-0786">Thiamine pyrophosphate</keyword>
<dbReference type="GO" id="GO:0016114">
    <property type="term" value="P:terpenoid biosynthetic process"/>
    <property type="evidence" value="ECO:0007669"/>
    <property type="project" value="UniProtKB-UniRule"/>
</dbReference>
<dbReference type="InterPro" id="IPR029061">
    <property type="entry name" value="THDP-binding"/>
</dbReference>
<feature type="binding site" evidence="10">
    <location>
        <position position="150"/>
    </location>
    <ligand>
        <name>Mg(2+)</name>
        <dbReference type="ChEBI" id="CHEBI:18420"/>
    </ligand>
</feature>
<comment type="subunit">
    <text evidence="3 10">Homodimer.</text>
</comment>
<feature type="binding site" evidence="10">
    <location>
        <position position="365"/>
    </location>
    <ligand>
        <name>thiamine diphosphate</name>
        <dbReference type="ChEBI" id="CHEBI:58937"/>
    </ligand>
</feature>
<accession>A0A172T5M4</accession>
<dbReference type="InterPro" id="IPR005475">
    <property type="entry name" value="Transketolase-like_Pyr-bd"/>
</dbReference>
<feature type="binding site" evidence="10">
    <location>
        <position position="179"/>
    </location>
    <ligand>
        <name>thiamine diphosphate</name>
        <dbReference type="ChEBI" id="CHEBI:58937"/>
    </ligand>
</feature>
<comment type="cofactor">
    <cofactor evidence="10">
        <name>Mg(2+)</name>
        <dbReference type="ChEBI" id="CHEBI:18420"/>
    </cofactor>
    <text evidence="10">Binds 1 Mg(2+) ion per subunit.</text>
</comment>
<dbReference type="Gene3D" id="3.40.50.970">
    <property type="match status" value="2"/>
</dbReference>
<keyword evidence="5 10" id="KW-0479">Metal-binding</keyword>
<feature type="domain" description="Transketolase-like pyrimidine-binding" evidence="11">
    <location>
        <begin position="314"/>
        <end position="482"/>
    </location>
</feature>
<evidence type="ECO:0000256" key="7">
    <source>
        <dbReference type="ARBA" id="ARBA00022977"/>
    </source>
</evidence>
<dbReference type="PANTHER" id="PTHR43322:SF5">
    <property type="entry name" value="1-DEOXY-D-XYLULOSE-5-PHOSPHATE SYNTHASE, CHLOROPLASTIC"/>
    <property type="match status" value="1"/>
</dbReference>
<evidence type="ECO:0000256" key="3">
    <source>
        <dbReference type="ARBA" id="ARBA00011738"/>
    </source>
</evidence>
<keyword evidence="4 10" id="KW-0808">Transferase</keyword>
<dbReference type="Pfam" id="PF02779">
    <property type="entry name" value="Transket_pyr"/>
    <property type="match status" value="1"/>
</dbReference>
<dbReference type="GO" id="GO:0030976">
    <property type="term" value="F:thiamine pyrophosphate binding"/>
    <property type="evidence" value="ECO:0007669"/>
    <property type="project" value="UniProtKB-UniRule"/>
</dbReference>
<evidence type="ECO:0000256" key="8">
    <source>
        <dbReference type="ARBA" id="ARBA00023052"/>
    </source>
</evidence>
<reference evidence="12 13" key="1">
    <citation type="submission" date="2014-08" db="EMBL/GenBank/DDBJ databases">
        <title>Fervidobacterium pennivorans DYC genome.</title>
        <authorList>
            <person name="Wushke S."/>
        </authorList>
    </citation>
    <scope>NUCLEOTIDE SEQUENCE [LARGE SCALE GENOMIC DNA]</scope>
    <source>
        <strain evidence="12 13">DYC</strain>
    </source>
</reference>
<protein>
    <recommendedName>
        <fullName evidence="10">1-deoxy-D-xylulose-5-phosphate synthase</fullName>
        <ecNumber evidence="10">2.2.1.7</ecNumber>
    </recommendedName>
    <alternativeName>
        <fullName evidence="10">1-deoxyxylulose-5-phosphate synthase</fullName>
        <shortName evidence="10">DXP synthase</shortName>
        <shortName evidence="10">DXPS</shortName>
    </alternativeName>
</protein>
<comment type="catalytic activity">
    <reaction evidence="10">
        <text>D-glyceraldehyde 3-phosphate + pyruvate + H(+) = 1-deoxy-D-xylulose 5-phosphate + CO2</text>
        <dbReference type="Rhea" id="RHEA:12605"/>
        <dbReference type="ChEBI" id="CHEBI:15361"/>
        <dbReference type="ChEBI" id="CHEBI:15378"/>
        <dbReference type="ChEBI" id="CHEBI:16526"/>
        <dbReference type="ChEBI" id="CHEBI:57792"/>
        <dbReference type="ChEBI" id="CHEBI:59776"/>
        <dbReference type="EC" id="2.2.1.7"/>
    </reaction>
</comment>
<dbReference type="CDD" id="cd02007">
    <property type="entry name" value="TPP_DXS"/>
    <property type="match status" value="1"/>
</dbReference>
<comment type="pathway">
    <text evidence="1 10">Metabolic intermediate biosynthesis; 1-deoxy-D-xylulose 5-phosphate biosynthesis; 1-deoxy-D-xylulose 5-phosphate from D-glyceraldehyde 3-phosphate and pyruvate: step 1/1.</text>
</comment>
<dbReference type="UniPathway" id="UPA00064">
    <property type="reaction ID" value="UER00091"/>
</dbReference>
<feature type="binding site" evidence="10">
    <location>
        <position position="78"/>
    </location>
    <ligand>
        <name>thiamine diphosphate</name>
        <dbReference type="ChEBI" id="CHEBI:58937"/>
    </ligand>
</feature>
<organism evidence="12 13">
    <name type="scientific">Fervidobacterium pennivorans</name>
    <dbReference type="NCBI Taxonomy" id="93466"/>
    <lineage>
        <taxon>Bacteria</taxon>
        <taxon>Thermotogati</taxon>
        <taxon>Thermotogota</taxon>
        <taxon>Thermotogae</taxon>
        <taxon>Thermotogales</taxon>
        <taxon>Fervidobacteriaceae</taxon>
        <taxon>Fervidobacterium</taxon>
    </lineage>
</organism>
<evidence type="ECO:0000256" key="9">
    <source>
        <dbReference type="ARBA" id="ARBA00023229"/>
    </source>
</evidence>
<dbReference type="SMART" id="SM00861">
    <property type="entry name" value="Transket_pyr"/>
    <property type="match status" value="1"/>
</dbReference>
<comment type="cofactor">
    <cofactor evidence="10">
        <name>thiamine diphosphate</name>
        <dbReference type="ChEBI" id="CHEBI:58937"/>
    </cofactor>
    <text evidence="10">Binds 1 thiamine pyrophosphate per subunit.</text>
</comment>
<dbReference type="EMBL" id="CP011393">
    <property type="protein sequence ID" value="ANE42345.1"/>
    <property type="molecule type" value="Genomic_DNA"/>
</dbReference>
<dbReference type="InterPro" id="IPR049557">
    <property type="entry name" value="Transketolase_CS"/>
</dbReference>
<evidence type="ECO:0000256" key="6">
    <source>
        <dbReference type="ARBA" id="ARBA00022842"/>
    </source>
</evidence>
<dbReference type="NCBIfam" id="NF003933">
    <property type="entry name" value="PRK05444.2-2"/>
    <property type="match status" value="1"/>
</dbReference>
<comment type="similarity">
    <text evidence="2 10">Belongs to the transketolase family. DXPS subfamily.</text>
</comment>
<dbReference type="GO" id="GO:0019288">
    <property type="term" value="P:isopentenyl diphosphate biosynthetic process, methylerythritol 4-phosphate pathway"/>
    <property type="evidence" value="ECO:0007669"/>
    <property type="project" value="TreeGrafter"/>
</dbReference>
<keyword evidence="6 10" id="KW-0460">Magnesium</keyword>
<evidence type="ECO:0000313" key="12">
    <source>
        <dbReference type="EMBL" id="ANE42345.1"/>
    </source>
</evidence>
<name>A0A172T5M4_FERPE</name>
<dbReference type="GO" id="GO:0009228">
    <property type="term" value="P:thiamine biosynthetic process"/>
    <property type="evidence" value="ECO:0007669"/>
    <property type="project" value="UniProtKB-UniRule"/>
</dbReference>
<dbReference type="Pfam" id="PF02780">
    <property type="entry name" value="Transketolase_C"/>
    <property type="match status" value="1"/>
</dbReference>
<dbReference type="KEGG" id="fng:JM64_07855"/>
<evidence type="ECO:0000259" key="11">
    <source>
        <dbReference type="SMART" id="SM00861"/>
    </source>
</evidence>